<dbReference type="Proteomes" id="UP000657592">
    <property type="component" value="Unassembled WGS sequence"/>
</dbReference>
<reference evidence="2" key="2">
    <citation type="submission" date="2020-09" db="EMBL/GenBank/DDBJ databases">
        <authorList>
            <person name="Sun Q."/>
            <person name="Zhou Y."/>
        </authorList>
    </citation>
    <scope>NUCLEOTIDE SEQUENCE</scope>
    <source>
        <strain evidence="2">CGMCC 1.15794</strain>
    </source>
</reference>
<evidence type="ECO:0000313" key="2">
    <source>
        <dbReference type="EMBL" id="GGH47802.1"/>
    </source>
</evidence>
<dbReference type="RefSeq" id="WP_188756610.1">
    <property type="nucleotide sequence ID" value="NZ_BMJY01000012.1"/>
</dbReference>
<evidence type="ECO:0000313" key="3">
    <source>
        <dbReference type="Proteomes" id="UP000657592"/>
    </source>
</evidence>
<protein>
    <submittedName>
        <fullName evidence="2">Uncharacterized protein</fullName>
    </submittedName>
</protein>
<dbReference type="AlphaFoldDB" id="A0A917IGJ0"/>
<proteinExistence type="predicted"/>
<organism evidence="2 3">
    <name type="scientific">Microbacterium album</name>
    <dbReference type="NCBI Taxonomy" id="2053191"/>
    <lineage>
        <taxon>Bacteria</taxon>
        <taxon>Bacillati</taxon>
        <taxon>Actinomycetota</taxon>
        <taxon>Actinomycetes</taxon>
        <taxon>Micrococcales</taxon>
        <taxon>Microbacteriaceae</taxon>
        <taxon>Microbacterium</taxon>
    </lineage>
</organism>
<keyword evidence="3" id="KW-1185">Reference proteome</keyword>
<sequence>MSDDVTQAGAAGHASADPAPRRPATAPIAGEISVFLDALGTREGSLEVLNVIGLVGPRYERHRTERGGVEWQYLVFGPNGADLQFREGVLVGALLWIAAPDGGGSYPRPEALFEGLPLPASRGEVVAALGAPTQAEVAHALYRLDDRYLDVEFADDRVVSLSVMLRGVGPA</sequence>
<accession>A0A917IGJ0</accession>
<feature type="region of interest" description="Disordered" evidence="1">
    <location>
        <begin position="1"/>
        <end position="23"/>
    </location>
</feature>
<gene>
    <name evidence="2" type="ORF">GCM10010921_24790</name>
</gene>
<reference evidence="2" key="1">
    <citation type="journal article" date="2014" name="Int. J. Syst. Evol. Microbiol.">
        <title>Complete genome sequence of Corynebacterium casei LMG S-19264T (=DSM 44701T), isolated from a smear-ripened cheese.</title>
        <authorList>
            <consortium name="US DOE Joint Genome Institute (JGI-PGF)"/>
            <person name="Walter F."/>
            <person name="Albersmeier A."/>
            <person name="Kalinowski J."/>
            <person name="Ruckert C."/>
        </authorList>
    </citation>
    <scope>NUCLEOTIDE SEQUENCE</scope>
    <source>
        <strain evidence="2">CGMCC 1.15794</strain>
    </source>
</reference>
<evidence type="ECO:0000256" key="1">
    <source>
        <dbReference type="SAM" id="MobiDB-lite"/>
    </source>
</evidence>
<dbReference type="EMBL" id="BMJY01000012">
    <property type="protein sequence ID" value="GGH47802.1"/>
    <property type="molecule type" value="Genomic_DNA"/>
</dbReference>
<feature type="compositionally biased region" description="Low complexity" evidence="1">
    <location>
        <begin position="8"/>
        <end position="23"/>
    </location>
</feature>
<name>A0A917IGJ0_9MICO</name>
<comment type="caution">
    <text evidence="2">The sequence shown here is derived from an EMBL/GenBank/DDBJ whole genome shotgun (WGS) entry which is preliminary data.</text>
</comment>